<name>A0ABR4TAA1_9ACTN</name>
<reference evidence="1 2" key="1">
    <citation type="submission" date="2014-04" db="EMBL/GenBank/DDBJ databases">
        <title>Draft genome sequence of the novel Streptomyces griseorubens JSD-1 playing a role in carbon and nitrogen cycle.</title>
        <authorList>
            <consortium name="Shanghai Jiao Tong University"/>
            <person name="Feng H."/>
            <person name="Sun Y."/>
            <person name="Zhi Y."/>
            <person name="Mao L."/>
            <person name="Luo Y."/>
            <person name="Wei X."/>
            <person name="Zhou P."/>
        </authorList>
    </citation>
    <scope>NUCLEOTIDE SEQUENCE [LARGE SCALE GENOMIC DNA]</scope>
    <source>
        <strain evidence="1 2">JSD-1</strain>
    </source>
</reference>
<gene>
    <name evidence="1" type="ORF">DJ64_05960</name>
</gene>
<organism evidence="1 2">
    <name type="scientific">Streptomyces griseorubens</name>
    <dbReference type="NCBI Taxonomy" id="66897"/>
    <lineage>
        <taxon>Bacteria</taxon>
        <taxon>Bacillati</taxon>
        <taxon>Actinomycetota</taxon>
        <taxon>Actinomycetes</taxon>
        <taxon>Kitasatosporales</taxon>
        <taxon>Streptomycetaceae</taxon>
        <taxon>Streptomyces</taxon>
        <taxon>Streptomyces althioticus group</taxon>
    </lineage>
</organism>
<sequence length="90" mass="9805">MGDQHPAELIELPGDRRVQVIAYPDGSIEFRVSGLPYVLAEARLGDPDAHEAIVKLSPGRQGSAAAYNYVEELEKRARGQAAPARRTTPH</sequence>
<proteinExistence type="predicted"/>
<comment type="caution">
    <text evidence="1">The sequence shown here is derived from an EMBL/GenBank/DDBJ whole genome shotgun (WGS) entry which is preliminary data.</text>
</comment>
<dbReference type="Proteomes" id="UP000027632">
    <property type="component" value="Unassembled WGS sequence"/>
</dbReference>
<evidence type="ECO:0008006" key="3">
    <source>
        <dbReference type="Google" id="ProtNLM"/>
    </source>
</evidence>
<dbReference type="RefSeq" id="WP_037638015.1">
    <property type="nucleotide sequence ID" value="NZ_KL503830.1"/>
</dbReference>
<keyword evidence="2" id="KW-1185">Reference proteome</keyword>
<accession>A0ABR4TAA1</accession>
<protein>
    <recommendedName>
        <fullName evidence="3">KTSC domain-containing protein</fullName>
    </recommendedName>
</protein>
<dbReference type="EMBL" id="JJMG01000014">
    <property type="protein sequence ID" value="KEG43906.1"/>
    <property type="molecule type" value="Genomic_DNA"/>
</dbReference>
<evidence type="ECO:0000313" key="1">
    <source>
        <dbReference type="EMBL" id="KEG43906.1"/>
    </source>
</evidence>
<evidence type="ECO:0000313" key="2">
    <source>
        <dbReference type="Proteomes" id="UP000027632"/>
    </source>
</evidence>